<dbReference type="InterPro" id="IPR013324">
    <property type="entry name" value="RNA_pol_sigma_r3/r4-like"/>
</dbReference>
<dbReference type="Gene3D" id="1.10.1740.10">
    <property type="match status" value="1"/>
</dbReference>
<dbReference type="Proteomes" id="UP000190961">
    <property type="component" value="Unassembled WGS sequence"/>
</dbReference>
<dbReference type="InterPro" id="IPR007627">
    <property type="entry name" value="RNA_pol_sigma70_r2"/>
</dbReference>
<evidence type="ECO:0000313" key="5">
    <source>
        <dbReference type="EMBL" id="SKC39379.1"/>
    </source>
</evidence>
<keyword evidence="1" id="KW-0731">Sigma factor</keyword>
<keyword evidence="6" id="KW-1185">Reference proteome</keyword>
<dbReference type="Pfam" id="PF08281">
    <property type="entry name" value="Sigma70_r4_2"/>
    <property type="match status" value="1"/>
</dbReference>
<dbReference type="InterPro" id="IPR013249">
    <property type="entry name" value="RNA_pol_sigma70_r4_t2"/>
</dbReference>
<dbReference type="InterPro" id="IPR000838">
    <property type="entry name" value="RNA_pol_sigma70_ECF_CS"/>
</dbReference>
<gene>
    <name evidence="5" type="ORF">SAMN05660236_0119</name>
</gene>
<dbReference type="EMBL" id="FUZU01000001">
    <property type="protein sequence ID" value="SKC39379.1"/>
    <property type="molecule type" value="Genomic_DNA"/>
</dbReference>
<dbReference type="GO" id="GO:0006352">
    <property type="term" value="P:DNA-templated transcription initiation"/>
    <property type="evidence" value="ECO:0007669"/>
    <property type="project" value="InterPro"/>
</dbReference>
<feature type="domain" description="RNA polymerase sigma factor 70 region 4 type 2" evidence="3">
    <location>
        <begin position="121"/>
        <end position="172"/>
    </location>
</feature>
<dbReference type="InterPro" id="IPR046531">
    <property type="entry name" value="DUF6596"/>
</dbReference>
<feature type="domain" description="RNA polymerase sigma-70 region 2" evidence="2">
    <location>
        <begin position="13"/>
        <end position="81"/>
    </location>
</feature>
<proteinExistence type="inferred from homology"/>
<feature type="domain" description="DUF6596" evidence="4">
    <location>
        <begin position="190"/>
        <end position="291"/>
    </location>
</feature>
<dbReference type="STRING" id="688867.SAMN05660236_0119"/>
<comment type="similarity">
    <text evidence="1">Belongs to the sigma-70 factor family. ECF subfamily.</text>
</comment>
<protein>
    <recommendedName>
        <fullName evidence="1">RNA polymerase sigma factor</fullName>
    </recommendedName>
</protein>
<sequence>MPQQNVNQLVSHLFRHEAGKMTAVLTRLLGFGSFDIAQDIVQETLLKAMSVWGFKGIPDNPSAWLYTVAKRKAIDVIRQQRLHEHHEAVIGKALQSEWTLSPAVNQLFLENEIEDSQLRMIFACCHPAVPYESQLALTLKTLCGLSTAEIANAFFTNEETIGKRIYRAREKLRDEKINLEVPPPAILPSRLDAVLHTLYLLFNEGYNSSHPDELIRHDLCEEAIRLCLLLTKNPITAIPSVKALLALMCFQASRAEARITAAGAIVLLKDQDRKLWNKALIERGRFFLEASAEGDEFSEYHIEAMIASCHAESNTFDETDWNRIFQLYTILASLKQSPIIEMNKAIALGYAQSSEAGLEALTKIDGLNDHYLYHAARADFYATLHKNEFAIQAYERAWELTSSKAEQALLKKKMLALSEDQRNN</sequence>
<dbReference type="Gene3D" id="1.10.10.10">
    <property type="entry name" value="Winged helix-like DNA-binding domain superfamily/Winged helix DNA-binding domain"/>
    <property type="match status" value="1"/>
</dbReference>
<keyword evidence="1" id="KW-0805">Transcription regulation</keyword>
<dbReference type="InterPro" id="IPR014284">
    <property type="entry name" value="RNA_pol_sigma-70_dom"/>
</dbReference>
<accession>A0A1T5IJU0</accession>
<evidence type="ECO:0000259" key="4">
    <source>
        <dbReference type="Pfam" id="PF20239"/>
    </source>
</evidence>
<dbReference type="PANTHER" id="PTHR47756:SF2">
    <property type="entry name" value="BLL6612 PROTEIN"/>
    <property type="match status" value="1"/>
</dbReference>
<dbReference type="Pfam" id="PF04542">
    <property type="entry name" value="Sigma70_r2"/>
    <property type="match status" value="1"/>
</dbReference>
<dbReference type="PROSITE" id="PS01063">
    <property type="entry name" value="SIGMA70_ECF"/>
    <property type="match status" value="1"/>
</dbReference>
<dbReference type="SUPFAM" id="SSF88946">
    <property type="entry name" value="Sigma2 domain of RNA polymerase sigma factors"/>
    <property type="match status" value="1"/>
</dbReference>
<evidence type="ECO:0000313" key="6">
    <source>
        <dbReference type="Proteomes" id="UP000190961"/>
    </source>
</evidence>
<evidence type="ECO:0000259" key="3">
    <source>
        <dbReference type="Pfam" id="PF08281"/>
    </source>
</evidence>
<dbReference type="InterPro" id="IPR013325">
    <property type="entry name" value="RNA_pol_sigma_r2"/>
</dbReference>
<keyword evidence="1" id="KW-0238">DNA-binding</keyword>
<reference evidence="5 6" key="1">
    <citation type="submission" date="2017-02" db="EMBL/GenBank/DDBJ databases">
        <authorList>
            <person name="Peterson S.W."/>
        </authorList>
    </citation>
    <scope>NUCLEOTIDE SEQUENCE [LARGE SCALE GENOMIC DNA]</scope>
    <source>
        <strain evidence="5 6">DSM 25262</strain>
    </source>
</reference>
<dbReference type="AlphaFoldDB" id="A0A1T5IJU0"/>
<evidence type="ECO:0000256" key="1">
    <source>
        <dbReference type="RuleBase" id="RU000716"/>
    </source>
</evidence>
<dbReference type="GO" id="GO:0016987">
    <property type="term" value="F:sigma factor activity"/>
    <property type="evidence" value="ECO:0007669"/>
    <property type="project" value="UniProtKB-KW"/>
</dbReference>
<name>A0A1T5IJU0_9BACT</name>
<dbReference type="InterPro" id="IPR036388">
    <property type="entry name" value="WH-like_DNA-bd_sf"/>
</dbReference>
<dbReference type="PANTHER" id="PTHR47756">
    <property type="entry name" value="BLL6612 PROTEIN-RELATED"/>
    <property type="match status" value="1"/>
</dbReference>
<dbReference type="SUPFAM" id="SSF88659">
    <property type="entry name" value="Sigma3 and sigma4 domains of RNA polymerase sigma factors"/>
    <property type="match status" value="1"/>
</dbReference>
<dbReference type="GO" id="GO:0003677">
    <property type="term" value="F:DNA binding"/>
    <property type="evidence" value="ECO:0007669"/>
    <property type="project" value="UniProtKB-KW"/>
</dbReference>
<evidence type="ECO:0000259" key="2">
    <source>
        <dbReference type="Pfam" id="PF04542"/>
    </source>
</evidence>
<dbReference type="OrthoDB" id="9780299at2"/>
<keyword evidence="1" id="KW-0804">Transcription</keyword>
<dbReference type="Pfam" id="PF20239">
    <property type="entry name" value="DUF6596"/>
    <property type="match status" value="1"/>
</dbReference>
<dbReference type="NCBIfam" id="TIGR02937">
    <property type="entry name" value="sigma70-ECF"/>
    <property type="match status" value="1"/>
</dbReference>
<organism evidence="5 6">
    <name type="scientific">Ohtaekwangia koreensis</name>
    <dbReference type="NCBI Taxonomy" id="688867"/>
    <lineage>
        <taxon>Bacteria</taxon>
        <taxon>Pseudomonadati</taxon>
        <taxon>Bacteroidota</taxon>
        <taxon>Cytophagia</taxon>
        <taxon>Cytophagales</taxon>
        <taxon>Fulvivirgaceae</taxon>
        <taxon>Ohtaekwangia</taxon>
    </lineage>
</organism>
<dbReference type="RefSeq" id="WP_079684775.1">
    <property type="nucleotide sequence ID" value="NZ_FUZU01000001.1"/>
</dbReference>